<keyword evidence="5" id="KW-1185">Reference proteome</keyword>
<dbReference type="RefSeq" id="WP_079495705.1">
    <property type="nucleotide sequence ID" value="NZ_FUZT01000021.1"/>
</dbReference>
<dbReference type="SUPFAM" id="SSF56176">
    <property type="entry name" value="FAD-binding/transporter-associated domain-like"/>
    <property type="match status" value="1"/>
</dbReference>
<dbReference type="OrthoDB" id="9803647at2"/>
<dbReference type="SUPFAM" id="SSF55447">
    <property type="entry name" value="CO dehydrogenase flavoprotein C-terminal domain-like"/>
    <property type="match status" value="1"/>
</dbReference>
<evidence type="ECO:0000313" key="4">
    <source>
        <dbReference type="EMBL" id="SKC90110.1"/>
    </source>
</evidence>
<organism evidence="4 5">
    <name type="scientific">Maledivibacter halophilus</name>
    <dbReference type="NCBI Taxonomy" id="36842"/>
    <lineage>
        <taxon>Bacteria</taxon>
        <taxon>Bacillati</taxon>
        <taxon>Bacillota</taxon>
        <taxon>Clostridia</taxon>
        <taxon>Peptostreptococcales</taxon>
        <taxon>Caminicellaceae</taxon>
        <taxon>Maledivibacter</taxon>
    </lineage>
</organism>
<dbReference type="AlphaFoldDB" id="A0A1T5MPF3"/>
<dbReference type="Pfam" id="PF03450">
    <property type="entry name" value="CO_deh_flav_C"/>
    <property type="match status" value="1"/>
</dbReference>
<dbReference type="EMBL" id="FUZT01000021">
    <property type="protein sequence ID" value="SKC90110.1"/>
    <property type="molecule type" value="Genomic_DNA"/>
</dbReference>
<dbReference type="InterPro" id="IPR005107">
    <property type="entry name" value="CO_DH_flav_C"/>
</dbReference>
<dbReference type="Pfam" id="PF00941">
    <property type="entry name" value="FAD_binding_5"/>
    <property type="match status" value="1"/>
</dbReference>
<feature type="domain" description="FAD-binding PCMH-type" evidence="3">
    <location>
        <begin position="1"/>
        <end position="163"/>
    </location>
</feature>
<accession>A0A1T5MPF3</accession>
<keyword evidence="2" id="KW-0560">Oxidoreductase</keyword>
<dbReference type="InterPro" id="IPR002346">
    <property type="entry name" value="Mopterin_DH_FAD-bd"/>
</dbReference>
<dbReference type="Gene3D" id="3.30.465.10">
    <property type="match status" value="1"/>
</dbReference>
<dbReference type="SMART" id="SM01092">
    <property type="entry name" value="CO_deh_flav_C"/>
    <property type="match status" value="1"/>
</dbReference>
<dbReference type="STRING" id="36842.SAMN02194393_05114"/>
<keyword evidence="1" id="KW-0285">Flavoprotein</keyword>
<proteinExistence type="predicted"/>
<dbReference type="PROSITE" id="PS51387">
    <property type="entry name" value="FAD_PCMH"/>
    <property type="match status" value="1"/>
</dbReference>
<dbReference type="InterPro" id="IPR051312">
    <property type="entry name" value="Diverse_Substr_Oxidored"/>
</dbReference>
<dbReference type="PANTHER" id="PTHR42659:SF9">
    <property type="entry name" value="XANTHINE DEHYDROGENASE FAD-BINDING SUBUNIT XDHB-RELATED"/>
    <property type="match status" value="1"/>
</dbReference>
<evidence type="ECO:0000313" key="5">
    <source>
        <dbReference type="Proteomes" id="UP000190285"/>
    </source>
</evidence>
<reference evidence="5" key="1">
    <citation type="submission" date="2017-02" db="EMBL/GenBank/DDBJ databases">
        <authorList>
            <person name="Varghese N."/>
            <person name="Submissions S."/>
        </authorList>
    </citation>
    <scope>NUCLEOTIDE SEQUENCE [LARGE SCALE GENOMIC DNA]</scope>
    <source>
        <strain evidence="5">M1</strain>
    </source>
</reference>
<evidence type="ECO:0000256" key="2">
    <source>
        <dbReference type="ARBA" id="ARBA00023002"/>
    </source>
</evidence>
<dbReference type="InterPro" id="IPR016169">
    <property type="entry name" value="FAD-bd_PCMH_sub2"/>
</dbReference>
<gene>
    <name evidence="4" type="ORF">SAMN02194393_05114</name>
</gene>
<evidence type="ECO:0000256" key="1">
    <source>
        <dbReference type="ARBA" id="ARBA00022630"/>
    </source>
</evidence>
<dbReference type="GO" id="GO:0016491">
    <property type="term" value="F:oxidoreductase activity"/>
    <property type="evidence" value="ECO:0007669"/>
    <property type="project" value="UniProtKB-KW"/>
</dbReference>
<dbReference type="GO" id="GO:0071949">
    <property type="term" value="F:FAD binding"/>
    <property type="evidence" value="ECO:0007669"/>
    <property type="project" value="InterPro"/>
</dbReference>
<protein>
    <submittedName>
        <fullName evidence="4">CO or xanthine dehydrogenase, FAD-binding subunit</fullName>
    </submittedName>
</protein>
<dbReference type="Proteomes" id="UP000190285">
    <property type="component" value="Unassembled WGS sequence"/>
</dbReference>
<dbReference type="InterPro" id="IPR036318">
    <property type="entry name" value="FAD-bd_PCMH-like_sf"/>
</dbReference>
<dbReference type="InterPro" id="IPR016166">
    <property type="entry name" value="FAD-bd_PCMH"/>
</dbReference>
<dbReference type="PANTHER" id="PTHR42659">
    <property type="entry name" value="XANTHINE DEHYDROGENASE SUBUNIT C-RELATED"/>
    <property type="match status" value="1"/>
</dbReference>
<dbReference type="InterPro" id="IPR036683">
    <property type="entry name" value="CO_DH_flav_C_dom_sf"/>
</dbReference>
<dbReference type="Gene3D" id="3.30.390.50">
    <property type="entry name" value="CO dehydrogenase flavoprotein, C-terminal domain"/>
    <property type="match status" value="1"/>
</dbReference>
<name>A0A1T5MPF3_9FIRM</name>
<sequence>MLTIQEYVLPESFEEAYEILKTNKNSTILGGCGFLRMSSKKIGKAVDLSNLHLNYIRENQDTIEIGAMTTFRSVETSPILTQYFDGILSKSVKNIVGVQLRNIVTVGGTVYSRYGFSDFITALLALDAEVVLYKGGQILLKEFLKNGGNKDILVKIVLKKNNRKAAFQTMRNSKSDYAILNVAVSKLDNDWNIVVGARPQRAEIARMASKYLSESKGTMEDIEKASLLAASELVFGSNMRGSKEYRQSICKVLVKRAIMEVLA</sequence>
<evidence type="ECO:0000259" key="3">
    <source>
        <dbReference type="PROSITE" id="PS51387"/>
    </source>
</evidence>